<feature type="transmembrane region" description="Helical" evidence="4">
    <location>
        <begin position="159"/>
        <end position="179"/>
    </location>
</feature>
<name>A0ABR4LHL3_9EURO</name>
<feature type="transmembrane region" description="Helical" evidence="4">
    <location>
        <begin position="93"/>
        <end position="113"/>
    </location>
</feature>
<keyword evidence="4" id="KW-1133">Transmembrane helix</keyword>
<feature type="transmembrane region" description="Helical" evidence="4">
    <location>
        <begin position="360"/>
        <end position="380"/>
    </location>
</feature>
<evidence type="ECO:0000256" key="3">
    <source>
        <dbReference type="SAM" id="MobiDB-lite"/>
    </source>
</evidence>
<evidence type="ECO:0000256" key="2">
    <source>
        <dbReference type="ARBA" id="ARBA00006727"/>
    </source>
</evidence>
<dbReference type="Proteomes" id="UP001610432">
    <property type="component" value="Unassembled WGS sequence"/>
</dbReference>
<reference evidence="5 6" key="1">
    <citation type="submission" date="2024-07" db="EMBL/GenBank/DDBJ databases">
        <title>Section-level genome sequencing and comparative genomics of Aspergillus sections Usti and Cavernicolus.</title>
        <authorList>
            <consortium name="Lawrence Berkeley National Laboratory"/>
            <person name="Nybo J.L."/>
            <person name="Vesth T.C."/>
            <person name="Theobald S."/>
            <person name="Frisvad J.C."/>
            <person name="Larsen T.O."/>
            <person name="Kjaerboelling I."/>
            <person name="Rothschild-Mancinelli K."/>
            <person name="Lyhne E.K."/>
            <person name="Kogle M.E."/>
            <person name="Barry K."/>
            <person name="Clum A."/>
            <person name="Na H."/>
            <person name="Ledsgaard L."/>
            <person name="Lin J."/>
            <person name="Lipzen A."/>
            <person name="Kuo A."/>
            <person name="Riley R."/>
            <person name="Mondo S."/>
            <person name="Labutti K."/>
            <person name="Haridas S."/>
            <person name="Pangalinan J."/>
            <person name="Salamov A.A."/>
            <person name="Simmons B.A."/>
            <person name="Magnuson J.K."/>
            <person name="Chen J."/>
            <person name="Drula E."/>
            <person name="Henrissat B."/>
            <person name="Wiebenga A."/>
            <person name="Lubbers R.J."/>
            <person name="Gomes A.C."/>
            <person name="Macurrencykelacurrency M.R."/>
            <person name="Stajich J."/>
            <person name="Grigoriev I.V."/>
            <person name="Mortensen U.H."/>
            <person name="De Vries R.P."/>
            <person name="Baker S.E."/>
            <person name="Andersen M.R."/>
        </authorList>
    </citation>
    <scope>NUCLEOTIDE SEQUENCE [LARGE SCALE GENOMIC DNA]</scope>
    <source>
        <strain evidence="5 6">CBS 449.75</strain>
    </source>
</reference>
<gene>
    <name evidence="5" type="ORF">BJX67DRAFT_275982</name>
</gene>
<feature type="region of interest" description="Disordered" evidence="3">
    <location>
        <begin position="1"/>
        <end position="53"/>
    </location>
</feature>
<feature type="transmembrane region" description="Helical" evidence="4">
    <location>
        <begin position="386"/>
        <end position="411"/>
    </location>
</feature>
<keyword evidence="4" id="KW-0812">Transmembrane</keyword>
<dbReference type="RefSeq" id="XP_070881912.1">
    <property type="nucleotide sequence ID" value="XM_071026557.1"/>
</dbReference>
<dbReference type="PANTHER" id="PTHR11360">
    <property type="entry name" value="MONOCARBOXYLATE TRANSPORTER"/>
    <property type="match status" value="1"/>
</dbReference>
<feature type="transmembrane region" description="Helical" evidence="4">
    <location>
        <begin position="293"/>
        <end position="316"/>
    </location>
</feature>
<feature type="transmembrane region" description="Helical" evidence="4">
    <location>
        <begin position="221"/>
        <end position="240"/>
    </location>
</feature>
<evidence type="ECO:0000313" key="5">
    <source>
        <dbReference type="EMBL" id="KAL2862933.1"/>
    </source>
</evidence>
<dbReference type="Gene3D" id="1.20.1250.20">
    <property type="entry name" value="MFS general substrate transporter like domains"/>
    <property type="match status" value="1"/>
</dbReference>
<proteinExistence type="inferred from homology"/>
<feature type="transmembrane region" description="Helical" evidence="4">
    <location>
        <begin position="252"/>
        <end position="272"/>
    </location>
</feature>
<dbReference type="InterPro" id="IPR036259">
    <property type="entry name" value="MFS_trans_sf"/>
</dbReference>
<feature type="transmembrane region" description="Helical" evidence="4">
    <location>
        <begin position="133"/>
        <end position="152"/>
    </location>
</feature>
<comment type="similarity">
    <text evidence="2">Belongs to the major facilitator superfamily. Monocarboxylate porter (TC 2.A.1.13) family.</text>
</comment>
<organism evidence="5 6">
    <name type="scientific">Aspergillus lucknowensis</name>
    <dbReference type="NCBI Taxonomy" id="176173"/>
    <lineage>
        <taxon>Eukaryota</taxon>
        <taxon>Fungi</taxon>
        <taxon>Dikarya</taxon>
        <taxon>Ascomycota</taxon>
        <taxon>Pezizomycotina</taxon>
        <taxon>Eurotiomycetes</taxon>
        <taxon>Eurotiomycetidae</taxon>
        <taxon>Eurotiales</taxon>
        <taxon>Aspergillaceae</taxon>
        <taxon>Aspergillus</taxon>
        <taxon>Aspergillus subgen. Nidulantes</taxon>
    </lineage>
</organism>
<comment type="caution">
    <text evidence="5">The sequence shown here is derived from an EMBL/GenBank/DDBJ whole genome shotgun (WGS) entry which is preliminary data.</text>
</comment>
<evidence type="ECO:0000256" key="4">
    <source>
        <dbReference type="SAM" id="Phobius"/>
    </source>
</evidence>
<feature type="transmembrane region" description="Helical" evidence="4">
    <location>
        <begin position="451"/>
        <end position="475"/>
    </location>
</feature>
<comment type="subcellular location">
    <subcellularLocation>
        <location evidence="1">Membrane</location>
        <topology evidence="1">Multi-pass membrane protein</topology>
    </subcellularLocation>
</comment>
<dbReference type="Pfam" id="PF07690">
    <property type="entry name" value="MFS_1"/>
    <property type="match status" value="1"/>
</dbReference>
<evidence type="ECO:0000256" key="1">
    <source>
        <dbReference type="ARBA" id="ARBA00004141"/>
    </source>
</evidence>
<dbReference type="SUPFAM" id="SSF103473">
    <property type="entry name" value="MFS general substrate transporter"/>
    <property type="match status" value="1"/>
</dbReference>
<sequence>MTEKHLESQPAYLESAASEKVHPTAPADDSSSDDGQSLRGSPGDEESGFDQNKDLIKTPTNVSYAGALAARTLSIVRTRESGKDLGPPPDGGFLAWSQVALAHFVIFNTWGYVNSFGVFQSYYTETMGRPPSDISWVGSIQIFLLFFIGTFSGRATDAGYFKVILTIGATLLLLCIFMTSLCTEYWQLFLAQGVGQGIGCGLMFCPTIALMPTYFSKNRSLAIGIVASGSATGGLVFPAVVMRLLPRVGYGWTMRTLGFISLATLIPCLIFLKQRIPPRRSGPLVEWSAFKEPAYLFFAIGMFLNFWGLYIGFFYIGSFSREIIGVSSSKSIDVLLLMNGVGLLGRLIPNLTADRYTGPLNLLIPFSFATGLVAFCWAGVRNVSGVYAFSAFYGLAAAGIQSLFPATLSTLTTDLKKMGARMGMVLSVVAVAALIGSPIAGALVQRGDGDYIYAQMFMGAVIIAGTLTLGAARVAKIGLSWKRA</sequence>
<accession>A0ABR4LHL3</accession>
<dbReference type="InterPro" id="IPR050327">
    <property type="entry name" value="Proton-linked_MCT"/>
</dbReference>
<protein>
    <submittedName>
        <fullName evidence="5">Major facilitator superfamily domain-containing protein</fullName>
    </submittedName>
</protein>
<evidence type="ECO:0000313" key="6">
    <source>
        <dbReference type="Proteomes" id="UP001610432"/>
    </source>
</evidence>
<dbReference type="GeneID" id="98141629"/>
<keyword evidence="4" id="KW-0472">Membrane</keyword>
<dbReference type="InterPro" id="IPR011701">
    <property type="entry name" value="MFS"/>
</dbReference>
<feature type="transmembrane region" description="Helical" evidence="4">
    <location>
        <begin position="185"/>
        <end position="209"/>
    </location>
</feature>
<dbReference type="PANTHER" id="PTHR11360:SF130">
    <property type="entry name" value="MAJOR FACILITATOR SUPERFAMILY (MFS) PROFILE DOMAIN-CONTAINING PROTEIN-RELATED"/>
    <property type="match status" value="1"/>
</dbReference>
<keyword evidence="6" id="KW-1185">Reference proteome</keyword>
<feature type="transmembrane region" description="Helical" evidence="4">
    <location>
        <begin position="423"/>
        <end position="445"/>
    </location>
</feature>
<dbReference type="EMBL" id="JBFXLQ010000059">
    <property type="protein sequence ID" value="KAL2862933.1"/>
    <property type="molecule type" value="Genomic_DNA"/>
</dbReference>